<dbReference type="OrthoDB" id="686198at2759"/>
<reference evidence="2" key="1">
    <citation type="journal article" date="2022" name="Front. Genet.">
        <title>Chromosome-Scale Assembly of the Dendrobium nobile Genome Provides Insights Into the Molecular Mechanism of the Biosynthesis of the Medicinal Active Ingredient of Dendrobium.</title>
        <authorList>
            <person name="Xu Q."/>
            <person name="Niu S.-C."/>
            <person name="Li K.-L."/>
            <person name="Zheng P.-J."/>
            <person name="Zhang X.-J."/>
            <person name="Jia Y."/>
            <person name="Liu Y."/>
            <person name="Niu Y.-X."/>
            <person name="Yu L.-H."/>
            <person name="Chen D.-F."/>
            <person name="Zhang G.-Q."/>
        </authorList>
    </citation>
    <scope>NUCLEOTIDE SEQUENCE</scope>
    <source>
        <tissue evidence="2">Leaf</tissue>
    </source>
</reference>
<evidence type="ECO:0000313" key="3">
    <source>
        <dbReference type="Proteomes" id="UP000829196"/>
    </source>
</evidence>
<dbReference type="AlphaFoldDB" id="A0A8T3A6J8"/>
<dbReference type="PANTHER" id="PTHR46929">
    <property type="entry name" value="EXPRESSED PROTEIN"/>
    <property type="match status" value="1"/>
</dbReference>
<dbReference type="Proteomes" id="UP000829196">
    <property type="component" value="Unassembled WGS sequence"/>
</dbReference>
<comment type="caution">
    <text evidence="2">The sequence shown here is derived from an EMBL/GenBank/DDBJ whole genome shotgun (WGS) entry which is preliminary data.</text>
</comment>
<name>A0A8T3A6J8_DENNO</name>
<dbReference type="PANTHER" id="PTHR46929:SF3">
    <property type="entry name" value="MYB_SANT-LIKE DOMAIN-CONTAINING PROTEIN"/>
    <property type="match status" value="1"/>
</dbReference>
<dbReference type="EMBL" id="JAGYWB010000018">
    <property type="protein sequence ID" value="KAI0491594.1"/>
    <property type="molecule type" value="Genomic_DNA"/>
</dbReference>
<gene>
    <name evidence="2" type="ORF">KFK09_025854</name>
</gene>
<evidence type="ECO:0000256" key="1">
    <source>
        <dbReference type="SAM" id="MobiDB-lite"/>
    </source>
</evidence>
<proteinExistence type="predicted"/>
<protein>
    <recommendedName>
        <fullName evidence="4">Myb/SANT-like domain-containing protein</fullName>
    </recommendedName>
</protein>
<organism evidence="2 3">
    <name type="scientific">Dendrobium nobile</name>
    <name type="common">Orchid</name>
    <dbReference type="NCBI Taxonomy" id="94219"/>
    <lineage>
        <taxon>Eukaryota</taxon>
        <taxon>Viridiplantae</taxon>
        <taxon>Streptophyta</taxon>
        <taxon>Embryophyta</taxon>
        <taxon>Tracheophyta</taxon>
        <taxon>Spermatophyta</taxon>
        <taxon>Magnoliopsida</taxon>
        <taxon>Liliopsida</taxon>
        <taxon>Asparagales</taxon>
        <taxon>Orchidaceae</taxon>
        <taxon>Epidendroideae</taxon>
        <taxon>Malaxideae</taxon>
        <taxon>Dendrobiinae</taxon>
        <taxon>Dendrobium</taxon>
    </lineage>
</organism>
<evidence type="ECO:0000313" key="2">
    <source>
        <dbReference type="EMBL" id="KAI0491594.1"/>
    </source>
</evidence>
<evidence type="ECO:0008006" key="4">
    <source>
        <dbReference type="Google" id="ProtNLM"/>
    </source>
</evidence>
<keyword evidence="3" id="KW-1185">Reference proteome</keyword>
<sequence length="499" mass="56771">MQIQISRYLEAAGDEKRAVFAVNPGFRKSANSADLACYPRERTAHAHARPYSLVSSSRYYKPTVHLLSFALPAVEQSPVEETSDVSRANRQQSGVIVRHCVSNMTPEEDVDSSGTYRETNCKHSSLLHDHISFALDKSSWLTTNDNESSNMNYLASTRNKNSKIHFSNAKMKRFLKGKVAQRSSANTQADIMDDLDVKLGNSNKNILRTPRWPDQHNEVFGELLFEQYLCGNIIDGILLEGNYTENSAQIRFKNMKVDFRAVFQLANRSGWGWDENLHLPIASDDIWDEIIQENPKLAKYRRNPFHQYEIFEKICGDNIAVGTLARSSRKTNKSIEEVVPGGDVEEDVFLSGNGISFVPTDLESNQIPEGENTEEPQTIPMSRSKRSSDDDIRNSRRPRRRAEKVKLTSVLDKHCVKTDQIIEKIDKICPYTTTQCLAKLSNIENISMEAIIAVHQALIECNDHKIAFMTWDRPLLHGWIEYILHNHPKFSGCSVWLPK</sequence>
<accession>A0A8T3A6J8</accession>
<feature type="region of interest" description="Disordered" evidence="1">
    <location>
        <begin position="357"/>
        <end position="400"/>
    </location>
</feature>